<evidence type="ECO:0000313" key="8">
    <source>
        <dbReference type="Proteomes" id="UP001161017"/>
    </source>
</evidence>
<evidence type="ECO:0008006" key="9">
    <source>
        <dbReference type="Google" id="ProtNLM"/>
    </source>
</evidence>
<evidence type="ECO:0000256" key="1">
    <source>
        <dbReference type="ARBA" id="ARBA00007249"/>
    </source>
</evidence>
<name>A0AA43QS13_9LECA</name>
<dbReference type="FunFam" id="2.40.30.10:FF:000014">
    <property type="entry name" value="Probable GTP-binding protein 1"/>
    <property type="match status" value="1"/>
</dbReference>
<dbReference type="SUPFAM" id="SSF50447">
    <property type="entry name" value="Translation proteins"/>
    <property type="match status" value="1"/>
</dbReference>
<feature type="compositionally biased region" description="Polar residues" evidence="4">
    <location>
        <begin position="697"/>
        <end position="706"/>
    </location>
</feature>
<keyword evidence="8" id="KW-1185">Reference proteome</keyword>
<dbReference type="SUPFAM" id="SSF50465">
    <property type="entry name" value="EF-Tu/eEF-1alpha/eIF2-gamma C-terminal domain"/>
    <property type="match status" value="1"/>
</dbReference>
<dbReference type="PANTHER" id="PTHR43721">
    <property type="entry name" value="ELONGATION FACTOR TU-RELATED"/>
    <property type="match status" value="1"/>
</dbReference>
<dbReference type="Gene3D" id="3.40.50.300">
    <property type="entry name" value="P-loop containing nucleotide triphosphate hydrolases"/>
    <property type="match status" value="1"/>
</dbReference>
<evidence type="ECO:0000256" key="4">
    <source>
        <dbReference type="SAM" id="MobiDB-lite"/>
    </source>
</evidence>
<dbReference type="EMBL" id="JAPUFD010000009">
    <property type="protein sequence ID" value="MDI1489320.1"/>
    <property type="molecule type" value="Genomic_DNA"/>
</dbReference>
<dbReference type="GO" id="GO:0000398">
    <property type="term" value="P:mRNA splicing, via spliceosome"/>
    <property type="evidence" value="ECO:0007669"/>
    <property type="project" value="InterPro"/>
</dbReference>
<dbReference type="InterPro" id="IPR035531">
    <property type="entry name" value="GTPBP1-like"/>
</dbReference>
<evidence type="ECO:0000256" key="3">
    <source>
        <dbReference type="ARBA" id="ARBA00023134"/>
    </source>
</evidence>
<dbReference type="AlphaFoldDB" id="A0AA43QS13"/>
<dbReference type="CDD" id="cd01730">
    <property type="entry name" value="LSm3"/>
    <property type="match status" value="1"/>
</dbReference>
<dbReference type="PROSITE" id="PS52002">
    <property type="entry name" value="SM"/>
    <property type="match status" value="1"/>
</dbReference>
<evidence type="ECO:0000313" key="7">
    <source>
        <dbReference type="EMBL" id="MDI1489320.1"/>
    </source>
</evidence>
<dbReference type="GO" id="GO:0003746">
    <property type="term" value="F:translation elongation factor activity"/>
    <property type="evidence" value="ECO:0007669"/>
    <property type="project" value="TreeGrafter"/>
</dbReference>
<dbReference type="CDD" id="cd04165">
    <property type="entry name" value="GTPBP1_like"/>
    <property type="match status" value="1"/>
</dbReference>
<dbReference type="InterPro" id="IPR000795">
    <property type="entry name" value="T_Tr_GTP-bd_dom"/>
</dbReference>
<proteinExistence type="inferred from homology"/>
<dbReference type="SUPFAM" id="SSF50182">
    <property type="entry name" value="Sm-like ribonucleoproteins"/>
    <property type="match status" value="1"/>
</dbReference>
<sequence>MAEGADGATAAVSEPLDLVRLSLDETVFVKLRGDRELKGRLHAYDSHCNLVLGEVEETIYLVEDEDEDEEQSEVKTIKKQSEMLFVRVNRDLDASSALSEFADYVEKQQAKRPIATGKAKTASYEEHEELDILDSLDLADSSGHVNLKDLLLGVGNDADESLRDLGEVLQKRMLEGNGETLFDLGQEDNGGSMAFSKEQWDVALDRIRKAAASVKANCQILMTRNVGETTDVDPVSEKDTSCTGKVMIRQEPETPEDVIETRIAVVGNVDAGKSTMLGVLVKGTLDDGRGKTRVNLFRHKHEIESGRTSSVGMEIMGFDTKGEIVTSKVPGRKLSWEEIGKQSAKVISFTDLAGHERYLRTTVFGLLSSSPNYCLLMVAANNGLIGMSKEHLGIALALNVPVMVVITKIDICPPQILEQTITQLTRILKSPGARKIPIFIKDRRQTIETATQFISQRICPVFQVSNVTGESLDLVRTFLNILPHHGHYDSEAQFEFHVNDTFSVPFVGTVVSGVVRSGVVHAGDSVLIGPDSVGQFTTTSIRSIERKRIPVPVCQAGQSASFALKRVRRKEVRKGMVVLPKLDTPPKVYREFVAEVLILSHATTIKTKYQAMLHVGPISQTCAIIDIDRAYIRTGDRATVAFRFVQRPEYLTVGERILFREGRTKGLGIVKAVGYDPGKPLNPKGSNDGDGYESDTVAGSSATSVTMVGDEVSGK</sequence>
<dbReference type="Gene3D" id="2.40.30.10">
    <property type="entry name" value="Translation factors"/>
    <property type="match status" value="1"/>
</dbReference>
<feature type="domain" description="Sm" evidence="6">
    <location>
        <begin position="14"/>
        <end position="91"/>
    </location>
</feature>
<feature type="domain" description="Tr-type G" evidence="5">
    <location>
        <begin position="258"/>
        <end position="491"/>
    </location>
</feature>
<evidence type="ECO:0000256" key="2">
    <source>
        <dbReference type="ARBA" id="ARBA00022741"/>
    </source>
</evidence>
<dbReference type="GO" id="GO:0005525">
    <property type="term" value="F:GTP binding"/>
    <property type="evidence" value="ECO:0007669"/>
    <property type="project" value="UniProtKB-KW"/>
</dbReference>
<evidence type="ECO:0000259" key="6">
    <source>
        <dbReference type="PROSITE" id="PS52002"/>
    </source>
</evidence>
<comment type="similarity">
    <text evidence="1">Belongs to the TRAFAC class translation factor GTPase superfamily. Classic translation factor GTPase family. EF-Tu/EF-1A subfamily.</text>
</comment>
<evidence type="ECO:0000259" key="5">
    <source>
        <dbReference type="PROSITE" id="PS51722"/>
    </source>
</evidence>
<dbReference type="CDD" id="cd03708">
    <property type="entry name" value="GTPBP_III"/>
    <property type="match status" value="1"/>
</dbReference>
<feature type="region of interest" description="Disordered" evidence="4">
    <location>
        <begin position="678"/>
        <end position="715"/>
    </location>
</feature>
<dbReference type="FunFam" id="3.40.50.300:FF:000091">
    <property type="entry name" value="Probable GTP-binding protein 1"/>
    <property type="match status" value="1"/>
</dbReference>
<reference evidence="7" key="1">
    <citation type="journal article" date="2023" name="Genome Biol. Evol.">
        <title>First Whole Genome Sequence and Flow Cytometry Genome Size Data for the Lichen-Forming Fungus Ramalina farinacea (Ascomycota).</title>
        <authorList>
            <person name="Llewellyn T."/>
            <person name="Mian S."/>
            <person name="Hill R."/>
            <person name="Leitch I.J."/>
            <person name="Gaya E."/>
        </authorList>
    </citation>
    <scope>NUCLEOTIDE SEQUENCE</scope>
    <source>
        <strain evidence="7">LIQ254RAFAR</strain>
    </source>
</reference>
<gene>
    <name evidence="7" type="ORF">OHK93_008598</name>
</gene>
<dbReference type="FunFam" id="2.30.30.100:FF:000036">
    <property type="entry name" value="U6 snRNA-associated Sm-like protein LSm3"/>
    <property type="match status" value="1"/>
</dbReference>
<dbReference type="InterPro" id="IPR027417">
    <property type="entry name" value="P-loop_NTPase"/>
</dbReference>
<dbReference type="GO" id="GO:0003924">
    <property type="term" value="F:GTPase activity"/>
    <property type="evidence" value="ECO:0007669"/>
    <property type="project" value="InterPro"/>
</dbReference>
<dbReference type="SMART" id="SM00651">
    <property type="entry name" value="Sm"/>
    <property type="match status" value="1"/>
</dbReference>
<protein>
    <recommendedName>
        <fullName evidence="9">U6 snRNA-associated Sm-like protein LSm6</fullName>
    </recommendedName>
</protein>
<dbReference type="SUPFAM" id="SSF52540">
    <property type="entry name" value="P-loop containing nucleoside triphosphate hydrolases"/>
    <property type="match status" value="1"/>
</dbReference>
<dbReference type="InterPro" id="IPR009000">
    <property type="entry name" value="Transl_B-barrel_sf"/>
</dbReference>
<dbReference type="GO" id="GO:0003723">
    <property type="term" value="F:RNA binding"/>
    <property type="evidence" value="ECO:0007669"/>
    <property type="project" value="InterPro"/>
</dbReference>
<dbReference type="Gene3D" id="2.30.30.100">
    <property type="match status" value="1"/>
</dbReference>
<dbReference type="GO" id="GO:0032991">
    <property type="term" value="C:protein-containing complex"/>
    <property type="evidence" value="ECO:0007669"/>
    <property type="project" value="UniProtKB-ARBA"/>
</dbReference>
<organism evidence="7 8">
    <name type="scientific">Ramalina farinacea</name>
    <dbReference type="NCBI Taxonomy" id="258253"/>
    <lineage>
        <taxon>Eukaryota</taxon>
        <taxon>Fungi</taxon>
        <taxon>Dikarya</taxon>
        <taxon>Ascomycota</taxon>
        <taxon>Pezizomycotina</taxon>
        <taxon>Lecanoromycetes</taxon>
        <taxon>OSLEUM clade</taxon>
        <taxon>Lecanoromycetidae</taxon>
        <taxon>Lecanorales</taxon>
        <taxon>Lecanorineae</taxon>
        <taxon>Ramalinaceae</taxon>
        <taxon>Ramalina</taxon>
    </lineage>
</organism>
<dbReference type="InterPro" id="IPR010920">
    <property type="entry name" value="LSM_dom_sf"/>
</dbReference>
<dbReference type="Proteomes" id="UP001161017">
    <property type="component" value="Unassembled WGS sequence"/>
</dbReference>
<dbReference type="InterPro" id="IPR009001">
    <property type="entry name" value="Transl_elong_EF1A/Init_IF2_C"/>
</dbReference>
<keyword evidence="3" id="KW-0342">GTP-binding</keyword>
<dbReference type="PROSITE" id="PS51722">
    <property type="entry name" value="G_TR_2"/>
    <property type="match status" value="1"/>
</dbReference>
<dbReference type="CDD" id="cd03694">
    <property type="entry name" value="GTPBP_II"/>
    <property type="match status" value="1"/>
</dbReference>
<dbReference type="InterPro" id="IPR004161">
    <property type="entry name" value="EFTu-like_2"/>
</dbReference>
<dbReference type="PANTHER" id="PTHR43721:SF9">
    <property type="entry name" value="GTP-BINDING PROTEIN 1"/>
    <property type="match status" value="1"/>
</dbReference>
<dbReference type="InterPro" id="IPR001163">
    <property type="entry name" value="Sm_dom_euk/arc"/>
</dbReference>
<comment type="caution">
    <text evidence="7">The sequence shown here is derived from an EMBL/GenBank/DDBJ whole genome shotgun (WGS) entry which is preliminary data.</text>
</comment>
<dbReference type="Pfam" id="PF01423">
    <property type="entry name" value="LSM"/>
    <property type="match status" value="1"/>
</dbReference>
<keyword evidence="2" id="KW-0547">Nucleotide-binding</keyword>
<dbReference type="InterPro" id="IPR034105">
    <property type="entry name" value="Lsm3"/>
</dbReference>
<dbReference type="InterPro" id="IPR047575">
    <property type="entry name" value="Sm"/>
</dbReference>
<dbReference type="Pfam" id="PF03144">
    <property type="entry name" value="GTP_EFTU_D2"/>
    <property type="match status" value="1"/>
</dbReference>
<dbReference type="Pfam" id="PF00009">
    <property type="entry name" value="GTP_EFTU"/>
    <property type="match status" value="1"/>
</dbReference>
<dbReference type="InterPro" id="IPR050055">
    <property type="entry name" value="EF-Tu_GTPase"/>
</dbReference>
<accession>A0AA43QS13</accession>